<dbReference type="Proteomes" id="UP000431826">
    <property type="component" value="Unassembled WGS sequence"/>
</dbReference>
<evidence type="ECO:0008006" key="3">
    <source>
        <dbReference type="Google" id="ProtNLM"/>
    </source>
</evidence>
<dbReference type="RefSeq" id="WP_159742976.1">
    <property type="nucleotide sequence ID" value="NZ_BLIR01000001.1"/>
</dbReference>
<dbReference type="InterPro" id="IPR015797">
    <property type="entry name" value="NUDIX_hydrolase-like_dom_sf"/>
</dbReference>
<dbReference type="SUPFAM" id="SSF55811">
    <property type="entry name" value="Nudix"/>
    <property type="match status" value="1"/>
</dbReference>
<accession>A0A640URP0</accession>
<organism evidence="1 2">
    <name type="scientific">Streptomyces tubercidicus</name>
    <dbReference type="NCBI Taxonomy" id="47759"/>
    <lineage>
        <taxon>Bacteria</taxon>
        <taxon>Bacillati</taxon>
        <taxon>Actinomycetota</taxon>
        <taxon>Actinomycetes</taxon>
        <taxon>Kitasatosporales</taxon>
        <taxon>Streptomycetaceae</taxon>
        <taxon>Streptomyces</taxon>
    </lineage>
</organism>
<gene>
    <name evidence="1" type="ORF">Stube_14290</name>
</gene>
<dbReference type="AlphaFoldDB" id="A0A640URP0"/>
<dbReference type="OrthoDB" id="9804442at2"/>
<name>A0A640URP0_9ACTN</name>
<keyword evidence="2" id="KW-1185">Reference proteome</keyword>
<comment type="caution">
    <text evidence="1">The sequence shown here is derived from an EMBL/GenBank/DDBJ whole genome shotgun (WGS) entry which is preliminary data.</text>
</comment>
<evidence type="ECO:0000313" key="1">
    <source>
        <dbReference type="EMBL" id="GFE36756.1"/>
    </source>
</evidence>
<protein>
    <recommendedName>
        <fullName evidence="3">Nudix hydrolase domain-containing protein</fullName>
    </recommendedName>
</protein>
<sequence>MAEPTTPEIRTSAKAVILHDSHVLLMRANWDDQACFSSSEAANIPESLDYAVHPEVHEETGLTVTFDGMLWLRKCIGANHDHPVSEAKTHRIEAIFLCIPISDPPPTRRPRPG</sequence>
<dbReference type="EMBL" id="BLIR01000001">
    <property type="protein sequence ID" value="GFE36756.1"/>
    <property type="molecule type" value="Genomic_DNA"/>
</dbReference>
<evidence type="ECO:0000313" key="2">
    <source>
        <dbReference type="Proteomes" id="UP000431826"/>
    </source>
</evidence>
<proteinExistence type="predicted"/>
<reference evidence="1 2" key="1">
    <citation type="submission" date="2019-12" db="EMBL/GenBank/DDBJ databases">
        <title>Whole genome shotgun sequence of Streptomyces tubercidicus NBRC 13090.</title>
        <authorList>
            <person name="Ichikawa N."/>
            <person name="Kimura A."/>
            <person name="Kitahashi Y."/>
            <person name="Komaki H."/>
            <person name="Tamura T."/>
        </authorList>
    </citation>
    <scope>NUCLEOTIDE SEQUENCE [LARGE SCALE GENOMIC DNA]</scope>
    <source>
        <strain evidence="1 2">NBRC 13090</strain>
    </source>
</reference>
<dbReference type="GeneID" id="96282577"/>
<dbReference type="Gene3D" id="3.90.79.10">
    <property type="entry name" value="Nucleoside Triphosphate Pyrophosphohydrolase"/>
    <property type="match status" value="1"/>
</dbReference>